<evidence type="ECO:0000256" key="1">
    <source>
        <dbReference type="ARBA" id="ARBA00004613"/>
    </source>
</evidence>
<dbReference type="OrthoDB" id="6432390at2759"/>
<dbReference type="InterPro" id="IPR011142">
    <property type="entry name" value="Spider_toxin_CSTX_Knottin_CS"/>
</dbReference>
<keyword evidence="2" id="KW-0964">Secreted</keyword>
<feature type="chain" id="PRO_5036485317" evidence="4">
    <location>
        <begin position="20"/>
        <end position="169"/>
    </location>
</feature>
<evidence type="ECO:0000256" key="2">
    <source>
        <dbReference type="ARBA" id="ARBA00022525"/>
    </source>
</evidence>
<keyword evidence="6" id="KW-1185">Reference proteome</keyword>
<feature type="signal peptide" evidence="4">
    <location>
        <begin position="1"/>
        <end position="19"/>
    </location>
</feature>
<sequence>MKNFIFFAIASFLVGYVLAEDMLDNKDIALSEHLDDEDMTLSEHLDDEDMALSDHLDDEDTDLAEYLDDKDMALAEDLDEEDMDLSELDADLDAVENPLNDEKFRGGKCIEKHHECTHDKDNCCKGKNFQYKCKCYDVVDAKAKSSTRCACKSTLKQKAADFVFSAGKK</sequence>
<comment type="caution">
    <text evidence="5">The sequence shown here is derived from an EMBL/GenBank/DDBJ whole genome shotgun (WGS) entry which is preliminary data.</text>
</comment>
<evidence type="ECO:0000313" key="5">
    <source>
        <dbReference type="EMBL" id="GFQ76706.1"/>
    </source>
</evidence>
<dbReference type="GO" id="GO:0090729">
    <property type="term" value="F:toxin activity"/>
    <property type="evidence" value="ECO:0007669"/>
    <property type="project" value="InterPro"/>
</dbReference>
<organism evidence="5 6">
    <name type="scientific">Trichonephila clavata</name>
    <name type="common">Joro spider</name>
    <name type="synonym">Nephila clavata</name>
    <dbReference type="NCBI Taxonomy" id="2740835"/>
    <lineage>
        <taxon>Eukaryota</taxon>
        <taxon>Metazoa</taxon>
        <taxon>Ecdysozoa</taxon>
        <taxon>Arthropoda</taxon>
        <taxon>Chelicerata</taxon>
        <taxon>Arachnida</taxon>
        <taxon>Araneae</taxon>
        <taxon>Araneomorphae</taxon>
        <taxon>Entelegynae</taxon>
        <taxon>Araneoidea</taxon>
        <taxon>Nephilidae</taxon>
        <taxon>Trichonephila</taxon>
    </lineage>
</organism>
<dbReference type="PROSITE" id="PS60029">
    <property type="entry name" value="SPIDER_CSTX"/>
    <property type="match status" value="1"/>
</dbReference>
<evidence type="ECO:0000256" key="4">
    <source>
        <dbReference type="SAM" id="SignalP"/>
    </source>
</evidence>
<keyword evidence="4" id="KW-0732">Signal</keyword>
<gene>
    <name evidence="5" type="ORF">TNCT_130141</name>
</gene>
<reference evidence="5" key="1">
    <citation type="submission" date="2020-07" db="EMBL/GenBank/DDBJ databases">
        <title>Multicomponent nature underlies the extraordinary mechanical properties of spider dragline silk.</title>
        <authorList>
            <person name="Kono N."/>
            <person name="Nakamura H."/>
            <person name="Mori M."/>
            <person name="Yoshida Y."/>
            <person name="Ohtoshi R."/>
            <person name="Malay A.D."/>
            <person name="Moran D.A.P."/>
            <person name="Tomita M."/>
            <person name="Numata K."/>
            <person name="Arakawa K."/>
        </authorList>
    </citation>
    <scope>NUCLEOTIDE SEQUENCE</scope>
</reference>
<name>A0A8X6FDQ3_TRICU</name>
<protein>
    <submittedName>
        <fullName evidence="5">Uncharacterized protein</fullName>
    </submittedName>
</protein>
<evidence type="ECO:0000313" key="6">
    <source>
        <dbReference type="Proteomes" id="UP000887116"/>
    </source>
</evidence>
<proteinExistence type="predicted"/>
<dbReference type="Proteomes" id="UP000887116">
    <property type="component" value="Unassembled WGS sequence"/>
</dbReference>
<accession>A0A8X6FDQ3</accession>
<evidence type="ECO:0000256" key="3">
    <source>
        <dbReference type="ARBA" id="ARBA00023157"/>
    </source>
</evidence>
<comment type="subcellular location">
    <subcellularLocation>
        <location evidence="1">Secreted</location>
    </subcellularLocation>
</comment>
<dbReference type="InterPro" id="IPR019553">
    <property type="entry name" value="Spider_toxin_CSTX_knottin"/>
</dbReference>
<dbReference type="GO" id="GO:0005576">
    <property type="term" value="C:extracellular region"/>
    <property type="evidence" value="ECO:0007669"/>
    <property type="project" value="UniProtKB-SubCell"/>
</dbReference>
<dbReference type="Pfam" id="PF10530">
    <property type="entry name" value="Toxin_35"/>
    <property type="match status" value="1"/>
</dbReference>
<dbReference type="AlphaFoldDB" id="A0A8X6FDQ3"/>
<dbReference type="EMBL" id="BMAO01001888">
    <property type="protein sequence ID" value="GFQ76706.1"/>
    <property type="molecule type" value="Genomic_DNA"/>
</dbReference>
<keyword evidence="3" id="KW-1015">Disulfide bond</keyword>